<evidence type="ECO:0000256" key="6">
    <source>
        <dbReference type="ARBA" id="ARBA00047304"/>
    </source>
</evidence>
<dbReference type="InterPro" id="IPR045344">
    <property type="entry name" value="C-JID"/>
</dbReference>
<dbReference type="PROSITE" id="PS50104">
    <property type="entry name" value="TIR"/>
    <property type="match status" value="1"/>
</dbReference>
<dbReference type="InterPro" id="IPR044974">
    <property type="entry name" value="Disease_R_plants"/>
</dbReference>
<dbReference type="PANTHER" id="PTHR11017">
    <property type="entry name" value="LEUCINE-RICH REPEAT-CONTAINING PROTEIN"/>
    <property type="match status" value="1"/>
</dbReference>
<dbReference type="SUPFAM" id="SSF52047">
    <property type="entry name" value="RNI-like"/>
    <property type="match status" value="1"/>
</dbReference>
<dbReference type="InterPro" id="IPR058192">
    <property type="entry name" value="WHD_ROQ1-like"/>
</dbReference>
<dbReference type="SUPFAM" id="SSF52058">
    <property type="entry name" value="L domain-like"/>
    <property type="match status" value="1"/>
</dbReference>
<dbReference type="InterPro" id="IPR002182">
    <property type="entry name" value="NB-ARC"/>
</dbReference>
<dbReference type="Gene3D" id="3.80.10.10">
    <property type="entry name" value="Ribonuclease Inhibitor"/>
    <property type="match status" value="3"/>
</dbReference>
<dbReference type="Gene3D" id="1.10.8.430">
    <property type="entry name" value="Helical domain of apoptotic protease-activating factors"/>
    <property type="match status" value="1"/>
</dbReference>
<evidence type="ECO:0000256" key="1">
    <source>
        <dbReference type="ARBA" id="ARBA00011982"/>
    </source>
</evidence>
<evidence type="ECO:0000313" key="8">
    <source>
        <dbReference type="EMBL" id="CAL1409817.1"/>
    </source>
</evidence>
<dbReference type="EC" id="3.2.2.6" evidence="1"/>
<dbReference type="Pfam" id="PF20160">
    <property type="entry name" value="C-JID"/>
    <property type="match status" value="1"/>
</dbReference>
<reference evidence="8 9" key="1">
    <citation type="submission" date="2024-04" db="EMBL/GenBank/DDBJ databases">
        <authorList>
            <person name="Fracassetti M."/>
        </authorList>
    </citation>
    <scope>NUCLEOTIDE SEQUENCE [LARGE SCALE GENOMIC DNA]</scope>
</reference>
<feature type="domain" description="TIR" evidence="7">
    <location>
        <begin position="18"/>
        <end position="181"/>
    </location>
</feature>
<dbReference type="AlphaFoldDB" id="A0AAV2GHD0"/>
<organism evidence="8 9">
    <name type="scientific">Linum trigynum</name>
    <dbReference type="NCBI Taxonomy" id="586398"/>
    <lineage>
        <taxon>Eukaryota</taxon>
        <taxon>Viridiplantae</taxon>
        <taxon>Streptophyta</taxon>
        <taxon>Embryophyta</taxon>
        <taxon>Tracheophyta</taxon>
        <taxon>Spermatophyta</taxon>
        <taxon>Magnoliopsida</taxon>
        <taxon>eudicotyledons</taxon>
        <taxon>Gunneridae</taxon>
        <taxon>Pentapetalae</taxon>
        <taxon>rosids</taxon>
        <taxon>fabids</taxon>
        <taxon>Malpighiales</taxon>
        <taxon>Linaceae</taxon>
        <taxon>Linum</taxon>
    </lineage>
</organism>
<dbReference type="GO" id="GO:0043531">
    <property type="term" value="F:ADP binding"/>
    <property type="evidence" value="ECO:0007669"/>
    <property type="project" value="InterPro"/>
</dbReference>
<dbReference type="EMBL" id="OZ034822">
    <property type="protein sequence ID" value="CAL1409817.1"/>
    <property type="molecule type" value="Genomic_DNA"/>
</dbReference>
<dbReference type="Proteomes" id="UP001497516">
    <property type="component" value="Chromosome 9"/>
</dbReference>
<accession>A0AAV2GHD0</accession>
<keyword evidence="5" id="KW-0520">NAD</keyword>
<sequence>MASSSSSSYHPQPYTGKWEYDVFLCFRGDTRLNFMSHLREALRQKQIRFFVDTMLTVTEDIAELLSILKRSAVSVVIFSKNFADSTWCLDEVETIAQSVEQFGHKAMPVFYRVNWTAVAGESGEYADTIAKLVDEKATEERKRNWKDALKAVAHKTGRTSEAIPDDAELVKQVVEDVLRTLAAMSSGIQLSNLVGMDSRVLEVERQLAMNKMDGVRIIGLRGMGGVGKTTLARTCYEKLRFIAKDTKFHFVERIGDNCDKQKGVEGMVLELYSALLSEEKLKPEDLNIGYRRARLSRLRVFVVLDDVETPLLLEKLLLGDALNPSKLFAVGSRVIVTTRNQKVLEYAKAGIHLVEGLNDVDSLRLFKLHGFEPSSRLDDWADLSSQVVSYCKGNPLALKVLGGTLLPKDRKYWESFLGKLRKIQEPEIHHVLRKSYDGLGDDDRRLFLDVACSFHEILRSYLTKYLETSYTSAHSRVQDLIDKSMFICELDKNNDEVILVHDLLREMAWNVVNEEVDVGQRSRVKNPDDVINLLTVRKGEKATRAISLNLSRVEEVTLKANAFVGMDSLRWLKFYWPKQGGFQKIRLPDGGLNYLPNEIRGLNWDQFPSKSLPSGFSPKKLFNLILSNSPIERCWELQDQPKLRYLVVLNLSYCERLAAIPNLWSSSKLELLICRGCKSLIELPASIQSLVKLVKLDARDCENLQRIPARLNSKFLRQLLLSNCPNVTRCPDINSGELEVLDLDGTPISVLPDAISNVNKGGVVSLYGQNITDFPQISMSLKLLRLHHTAVREMEFEHYQFDRLHLVHNTLLKTLPTSIWKNVSVALHVEGCPLIESLPETSEPSLLTQLRISGCARITDVSSCISNMKYLNMLILGATGIRSLPSCIEELDQLSYLDLSYCESLEFIPNTIHNLAKLAELLLMGCKSIRSLPELPPNIKILKANNCDSLQVLSRNIGNLNFEHLRLDDCPQLDRSSVDEILSSFPDQALSRHPQVGFHYSGSEVPQWFHQRSMKEENYVSLELPVDSAELKGIAFGVVYSLDQPRGSMHIVGACFIETEGVWRWISFPWEYHMLGGNSDRVFLWSDKTFCSFKDDDEEAWFNKYAGLTVSFQFVAVVEFGGVTTPYHVKKCGVSLLY</sequence>
<dbReference type="Pfam" id="PF00931">
    <property type="entry name" value="NB-ARC"/>
    <property type="match status" value="1"/>
</dbReference>
<keyword evidence="2" id="KW-0433">Leucine-rich repeat</keyword>
<comment type="catalytic activity">
    <reaction evidence="6">
        <text>NAD(+) + H2O = ADP-D-ribose + nicotinamide + H(+)</text>
        <dbReference type="Rhea" id="RHEA:16301"/>
        <dbReference type="ChEBI" id="CHEBI:15377"/>
        <dbReference type="ChEBI" id="CHEBI:15378"/>
        <dbReference type="ChEBI" id="CHEBI:17154"/>
        <dbReference type="ChEBI" id="CHEBI:57540"/>
        <dbReference type="ChEBI" id="CHEBI:57967"/>
        <dbReference type="EC" id="3.2.2.6"/>
    </reaction>
    <physiologicalReaction direction="left-to-right" evidence="6">
        <dbReference type="Rhea" id="RHEA:16302"/>
    </physiologicalReaction>
</comment>
<proteinExistence type="predicted"/>
<dbReference type="PANTHER" id="PTHR11017:SF555">
    <property type="entry name" value="TIR-NBS-LRR RCT1-LIKE RESISTANCE PROTEIN"/>
    <property type="match status" value="1"/>
</dbReference>
<protein>
    <recommendedName>
        <fullName evidence="1">ADP-ribosyl cyclase/cyclic ADP-ribose hydrolase</fullName>
        <ecNumber evidence="1">3.2.2.6</ecNumber>
    </recommendedName>
</protein>
<dbReference type="GO" id="GO:0006952">
    <property type="term" value="P:defense response"/>
    <property type="evidence" value="ECO:0007669"/>
    <property type="project" value="InterPro"/>
</dbReference>
<evidence type="ECO:0000256" key="2">
    <source>
        <dbReference type="ARBA" id="ARBA00022614"/>
    </source>
</evidence>
<dbReference type="GO" id="GO:0007165">
    <property type="term" value="P:signal transduction"/>
    <property type="evidence" value="ECO:0007669"/>
    <property type="project" value="InterPro"/>
</dbReference>
<name>A0AAV2GHD0_9ROSI</name>
<dbReference type="InterPro" id="IPR035897">
    <property type="entry name" value="Toll_tir_struct_dom_sf"/>
</dbReference>
<dbReference type="Pfam" id="PF01582">
    <property type="entry name" value="TIR"/>
    <property type="match status" value="1"/>
</dbReference>
<evidence type="ECO:0000259" key="7">
    <source>
        <dbReference type="PROSITE" id="PS50104"/>
    </source>
</evidence>
<gene>
    <name evidence="8" type="ORF">LTRI10_LOCUS49286</name>
</gene>
<dbReference type="InterPro" id="IPR042197">
    <property type="entry name" value="Apaf_helical"/>
</dbReference>
<keyword evidence="3" id="KW-0677">Repeat</keyword>
<dbReference type="PRINTS" id="PR00364">
    <property type="entry name" value="DISEASERSIST"/>
</dbReference>
<dbReference type="Gene3D" id="3.40.50.300">
    <property type="entry name" value="P-loop containing nucleotide triphosphate hydrolases"/>
    <property type="match status" value="1"/>
</dbReference>
<dbReference type="FunFam" id="3.40.50.10140:FF:000007">
    <property type="entry name" value="Disease resistance protein (TIR-NBS-LRR class)"/>
    <property type="match status" value="1"/>
</dbReference>
<evidence type="ECO:0000313" key="9">
    <source>
        <dbReference type="Proteomes" id="UP001497516"/>
    </source>
</evidence>
<dbReference type="SMART" id="SM00255">
    <property type="entry name" value="TIR"/>
    <property type="match status" value="1"/>
</dbReference>
<dbReference type="InterPro" id="IPR000157">
    <property type="entry name" value="TIR_dom"/>
</dbReference>
<dbReference type="SUPFAM" id="SSF52200">
    <property type="entry name" value="Toll/Interleukin receptor TIR domain"/>
    <property type="match status" value="1"/>
</dbReference>
<keyword evidence="9" id="KW-1185">Reference proteome</keyword>
<evidence type="ECO:0000256" key="4">
    <source>
        <dbReference type="ARBA" id="ARBA00022801"/>
    </source>
</evidence>
<keyword evidence="4" id="KW-0378">Hydrolase</keyword>
<dbReference type="Gene3D" id="3.40.50.10140">
    <property type="entry name" value="Toll/interleukin-1 receptor homology (TIR) domain"/>
    <property type="match status" value="1"/>
</dbReference>
<evidence type="ECO:0000256" key="5">
    <source>
        <dbReference type="ARBA" id="ARBA00023027"/>
    </source>
</evidence>
<dbReference type="GO" id="GO:0061809">
    <property type="term" value="F:NAD+ nucleosidase activity, cyclic ADP-ribose generating"/>
    <property type="evidence" value="ECO:0007669"/>
    <property type="project" value="UniProtKB-EC"/>
</dbReference>
<evidence type="ECO:0000256" key="3">
    <source>
        <dbReference type="ARBA" id="ARBA00022737"/>
    </source>
</evidence>
<dbReference type="Pfam" id="PF23282">
    <property type="entry name" value="WHD_ROQ1"/>
    <property type="match status" value="1"/>
</dbReference>
<dbReference type="InterPro" id="IPR032675">
    <property type="entry name" value="LRR_dom_sf"/>
</dbReference>
<dbReference type="InterPro" id="IPR027417">
    <property type="entry name" value="P-loop_NTPase"/>
</dbReference>
<dbReference type="SUPFAM" id="SSF52540">
    <property type="entry name" value="P-loop containing nucleoside triphosphate hydrolases"/>
    <property type="match status" value="1"/>
</dbReference>